<dbReference type="STRING" id="29170.A0A368H8V7"/>
<dbReference type="GO" id="GO:0006777">
    <property type="term" value="P:Mo-molybdopterin cofactor biosynthetic process"/>
    <property type="evidence" value="ECO:0007669"/>
    <property type="project" value="UniProtKB-KW"/>
</dbReference>
<feature type="domain" description="MoaB/Mog" evidence="7">
    <location>
        <begin position="203"/>
        <end position="347"/>
    </location>
</feature>
<feature type="compositionally biased region" description="Basic and acidic residues" evidence="6">
    <location>
        <begin position="514"/>
        <end position="529"/>
    </location>
</feature>
<evidence type="ECO:0000256" key="1">
    <source>
        <dbReference type="ARBA" id="ARBA00005046"/>
    </source>
</evidence>
<dbReference type="CDD" id="cd00887">
    <property type="entry name" value="MoeA"/>
    <property type="match status" value="1"/>
</dbReference>
<dbReference type="InterPro" id="IPR006786">
    <property type="entry name" value="Pinin_SDK_MemA"/>
</dbReference>
<evidence type="ECO:0000259" key="7">
    <source>
        <dbReference type="SMART" id="SM00852"/>
    </source>
</evidence>
<dbReference type="SUPFAM" id="SSF53218">
    <property type="entry name" value="Molybdenum cofactor biosynthesis proteins"/>
    <property type="match status" value="1"/>
</dbReference>
<feature type="compositionally biased region" description="Polar residues" evidence="6">
    <location>
        <begin position="732"/>
        <end position="747"/>
    </location>
</feature>
<evidence type="ECO:0000256" key="4">
    <source>
        <dbReference type="ARBA" id="ARBA00023150"/>
    </source>
</evidence>
<sequence>MAAENGKVESNLSVVTRPRQSTWPALPMSEALAFVENMEVPRCVKYIPVAAVRVGQVLAERVVAKENVPEVRTSIKDGYAVLASDPPGERKVIGSSTAGAPFLGTISAGECVRVSTGAFVPDGADAVAMVENTRLIKHDGVEEVIISIDATVKPGQDIRMPGSDIRKGDLLLDSGCVLGSAEIGILAGSGKRSVLMYRKPKVCVLSTGNELVECTADEVPPGHIRDTNRPQLIALFGSLGFKAIDAGIAADRRECLVEAIRVSFQYAHVLVTSGGVSMGEKDLLKDVLMKDFGFEIHFGRVWMKPGLPTTFATGHMFGDKKFVFALPGNPVSSWVTAQLFAVPLLRKAAGHTKIFQQEIKVQLAEDINLDSRPEYRRAWLQHGSNIPTAITTGNQISSRLMSLSGANVLLKIPGKSTECTKLPAGEIMLLSFISYLLLTVKRCFVGSQWFCFGMATEALNKDIERVQEKLRELEGSIANLRPSRREYDSGGLGLKRRISHEGFGNDRYSNGRMVRGDERPGGKRQRMDYDDMDDEDDRDIRPKRTLASTVVMPSIETKSREERIEEMNKTEKKEVTTRNRRMFSNLLMGTLTRFQKDEKKIQNVEKIQAEKQKEVEKRLEDKKREDREKIMAERQKLFDERREQEKELRALQRKKALIQYAEAKKEHYKLLRNFIQTQTKPTLFFAPAKHSMRSLELLKASEKAIDGLMELRQKELERELENSVDDDHQEHNTSGANETEAGNSKEANTPRRRRDRSYSRSGDEDDHEKSPEPADGKEKSAEPEGVHENNDEDDAMGEEERIQPEEEPMDKDD</sequence>
<dbReference type="GO" id="GO:0061599">
    <property type="term" value="F:molybdopterin molybdotransferase activity"/>
    <property type="evidence" value="ECO:0007669"/>
    <property type="project" value="TreeGrafter"/>
</dbReference>
<dbReference type="Pfam" id="PF03454">
    <property type="entry name" value="MoeA_C"/>
    <property type="match status" value="1"/>
</dbReference>
<dbReference type="Pfam" id="PF03453">
    <property type="entry name" value="MoeA_N"/>
    <property type="match status" value="1"/>
</dbReference>
<gene>
    <name evidence="8" type="ORF">ANCCAN_00983</name>
</gene>
<dbReference type="PANTHER" id="PTHR10192">
    <property type="entry name" value="MOLYBDOPTERIN BIOSYNTHESIS PROTEIN"/>
    <property type="match status" value="1"/>
</dbReference>
<dbReference type="SMART" id="SM00852">
    <property type="entry name" value="MoCF_biosynth"/>
    <property type="match status" value="1"/>
</dbReference>
<dbReference type="InterPro" id="IPR036135">
    <property type="entry name" value="MoeA_linker/N_sf"/>
</dbReference>
<dbReference type="InterPro" id="IPR036425">
    <property type="entry name" value="MoaB/Mog-like_dom_sf"/>
</dbReference>
<feature type="region of interest" description="Disordered" evidence="6">
    <location>
        <begin position="718"/>
        <end position="813"/>
    </location>
</feature>
<dbReference type="EMBL" id="JOJR01000004">
    <property type="protein sequence ID" value="RCN52986.1"/>
    <property type="molecule type" value="Genomic_DNA"/>
</dbReference>
<comment type="pathway">
    <text evidence="1">Cofactor biosynthesis; molybdopterin biosynthesis.</text>
</comment>
<dbReference type="GO" id="GO:0030425">
    <property type="term" value="C:dendrite"/>
    <property type="evidence" value="ECO:0007669"/>
    <property type="project" value="TreeGrafter"/>
</dbReference>
<keyword evidence="4" id="KW-0501">Molybdenum cofactor biosynthesis</keyword>
<proteinExistence type="inferred from homology"/>
<dbReference type="UniPathway" id="UPA00344"/>
<comment type="caution">
    <text evidence="8">The sequence shown here is derived from an EMBL/GenBank/DDBJ whole genome shotgun (WGS) entry which is preliminary data.</text>
</comment>
<dbReference type="FunFam" id="3.40.980.10:FF:000001">
    <property type="entry name" value="Molybdopterin molybdenumtransferase"/>
    <property type="match status" value="1"/>
</dbReference>
<dbReference type="OrthoDB" id="4349954at2759"/>
<dbReference type="Proteomes" id="UP000252519">
    <property type="component" value="Unassembled WGS sequence"/>
</dbReference>
<keyword evidence="5" id="KW-0175">Coiled coil</keyword>
<dbReference type="PANTHER" id="PTHR10192:SF5">
    <property type="entry name" value="GEPHYRIN"/>
    <property type="match status" value="1"/>
</dbReference>
<protein>
    <submittedName>
        <fullName evidence="8">Molybdenum cofactor synthesis domain protein</fullName>
    </submittedName>
</protein>
<comment type="similarity">
    <text evidence="2">In the N-terminal section; belongs to the MoaB/Mog family.</text>
</comment>
<comment type="similarity">
    <text evidence="3">In the C-terminal section; belongs to the MoeA family.</text>
</comment>
<dbReference type="InterPro" id="IPR008284">
    <property type="entry name" value="MoCF_biosynth_CS"/>
</dbReference>
<dbReference type="GO" id="GO:0098970">
    <property type="term" value="P:postsynaptic neurotransmitter receptor diffusion trapping"/>
    <property type="evidence" value="ECO:0007669"/>
    <property type="project" value="TreeGrafter"/>
</dbReference>
<feature type="compositionally biased region" description="Basic and acidic residues" evidence="6">
    <location>
        <begin position="718"/>
        <end position="731"/>
    </location>
</feature>
<dbReference type="GO" id="GO:0072579">
    <property type="term" value="P:glycine receptor clustering"/>
    <property type="evidence" value="ECO:0007669"/>
    <property type="project" value="TreeGrafter"/>
</dbReference>
<dbReference type="InterPro" id="IPR036688">
    <property type="entry name" value="MoeA_C_domain_IV_sf"/>
</dbReference>
<dbReference type="InterPro" id="IPR001453">
    <property type="entry name" value="MoaB/Mog_dom"/>
</dbReference>
<dbReference type="Pfam" id="PF00994">
    <property type="entry name" value="MoCF_biosynth"/>
    <property type="match status" value="1"/>
</dbReference>
<dbReference type="Pfam" id="PF04696">
    <property type="entry name" value="Pinin_SDK_memA"/>
    <property type="match status" value="1"/>
</dbReference>
<dbReference type="FunFam" id="2.170.190.11:FF:000001">
    <property type="entry name" value="Molybdopterin molybdenumtransferase"/>
    <property type="match status" value="1"/>
</dbReference>
<dbReference type="InterPro" id="IPR038987">
    <property type="entry name" value="MoeA-like"/>
</dbReference>
<accession>A0A368H8V7</accession>
<dbReference type="Gene3D" id="2.40.340.10">
    <property type="entry name" value="MoeA, C-terminal, domain IV"/>
    <property type="match status" value="1"/>
</dbReference>
<dbReference type="GO" id="GO:0005829">
    <property type="term" value="C:cytosol"/>
    <property type="evidence" value="ECO:0007669"/>
    <property type="project" value="TreeGrafter"/>
</dbReference>
<dbReference type="PROSITE" id="PS01079">
    <property type="entry name" value="MOCF_BIOSYNTHESIS_2"/>
    <property type="match status" value="1"/>
</dbReference>
<organism evidence="8 9">
    <name type="scientific">Ancylostoma caninum</name>
    <name type="common">Dog hookworm</name>
    <dbReference type="NCBI Taxonomy" id="29170"/>
    <lineage>
        <taxon>Eukaryota</taxon>
        <taxon>Metazoa</taxon>
        <taxon>Ecdysozoa</taxon>
        <taxon>Nematoda</taxon>
        <taxon>Chromadorea</taxon>
        <taxon>Rhabditida</taxon>
        <taxon>Rhabditina</taxon>
        <taxon>Rhabditomorpha</taxon>
        <taxon>Strongyloidea</taxon>
        <taxon>Ancylostomatidae</taxon>
        <taxon>Ancylostomatinae</taxon>
        <taxon>Ancylostoma</taxon>
    </lineage>
</organism>
<evidence type="ECO:0000256" key="3">
    <source>
        <dbReference type="ARBA" id="ARBA00008339"/>
    </source>
</evidence>
<evidence type="ECO:0000256" key="5">
    <source>
        <dbReference type="SAM" id="Coils"/>
    </source>
</evidence>
<dbReference type="GO" id="GO:0007529">
    <property type="term" value="P:establishment of synaptic specificity at neuromuscular junction"/>
    <property type="evidence" value="ECO:0007669"/>
    <property type="project" value="TreeGrafter"/>
</dbReference>
<dbReference type="Gene3D" id="2.170.190.11">
    <property type="entry name" value="Molybdopterin biosynthesis moea protein, domain 3"/>
    <property type="match status" value="1"/>
</dbReference>
<dbReference type="SUPFAM" id="SSF63867">
    <property type="entry name" value="MoeA C-terminal domain-like"/>
    <property type="match status" value="1"/>
</dbReference>
<reference evidence="8 9" key="1">
    <citation type="submission" date="2014-10" db="EMBL/GenBank/DDBJ databases">
        <title>Draft genome of the hookworm Ancylostoma caninum.</title>
        <authorList>
            <person name="Mitreva M."/>
        </authorList>
    </citation>
    <scope>NUCLEOTIDE SEQUENCE [LARGE SCALE GENOMIC DNA]</scope>
    <source>
        <strain evidence="8 9">Baltimore</strain>
    </source>
</reference>
<dbReference type="InterPro" id="IPR005111">
    <property type="entry name" value="MoeA_C_domain_IV"/>
</dbReference>
<dbReference type="SUPFAM" id="SSF63882">
    <property type="entry name" value="MoeA N-terminal region -like"/>
    <property type="match status" value="1"/>
</dbReference>
<evidence type="ECO:0000256" key="2">
    <source>
        <dbReference type="ARBA" id="ARBA00007589"/>
    </source>
</evidence>
<dbReference type="GO" id="GO:0097112">
    <property type="term" value="P:gamma-aminobutyric acid receptor clustering"/>
    <property type="evidence" value="ECO:0007669"/>
    <property type="project" value="TreeGrafter"/>
</dbReference>
<evidence type="ECO:0000313" key="9">
    <source>
        <dbReference type="Proteomes" id="UP000252519"/>
    </source>
</evidence>
<feature type="compositionally biased region" description="Basic and acidic residues" evidence="6">
    <location>
        <begin position="756"/>
        <end position="789"/>
    </location>
</feature>
<dbReference type="InterPro" id="IPR005110">
    <property type="entry name" value="MoeA_linker/N"/>
</dbReference>
<dbReference type="Gene3D" id="3.40.980.10">
    <property type="entry name" value="MoaB/Mog-like domain"/>
    <property type="match status" value="1"/>
</dbReference>
<feature type="region of interest" description="Disordered" evidence="6">
    <location>
        <begin position="503"/>
        <end position="539"/>
    </location>
</feature>
<dbReference type="GO" id="GO:0099634">
    <property type="term" value="C:postsynaptic specialization membrane"/>
    <property type="evidence" value="ECO:0007669"/>
    <property type="project" value="GOC"/>
</dbReference>
<evidence type="ECO:0000256" key="6">
    <source>
        <dbReference type="SAM" id="MobiDB-lite"/>
    </source>
</evidence>
<evidence type="ECO:0000313" key="8">
    <source>
        <dbReference type="EMBL" id="RCN52986.1"/>
    </source>
</evidence>
<dbReference type="Gene3D" id="3.90.105.10">
    <property type="entry name" value="Molybdopterin biosynthesis moea protein, domain 2"/>
    <property type="match status" value="1"/>
</dbReference>
<keyword evidence="9" id="KW-1185">Reference proteome</keyword>
<dbReference type="AlphaFoldDB" id="A0A368H8V7"/>
<name>A0A368H8V7_ANCCA</name>
<feature type="coiled-coil region" evidence="5">
    <location>
        <begin position="609"/>
        <end position="661"/>
    </location>
</feature>